<evidence type="ECO:0000313" key="1">
    <source>
        <dbReference type="EMBL" id="SHJ30766.1"/>
    </source>
</evidence>
<dbReference type="AlphaFoldDB" id="A0A1M6I8R5"/>
<proteinExistence type="predicted"/>
<dbReference type="Proteomes" id="UP000184418">
    <property type="component" value="Unassembled WGS sequence"/>
</dbReference>
<gene>
    <name evidence="1" type="ORF">SAMN02745146_2839</name>
</gene>
<dbReference type="STRING" id="1121955.SAMN02745146_2839"/>
<protein>
    <submittedName>
        <fullName evidence="1">Uncharacterized protein</fullName>
    </submittedName>
</protein>
<accession>A0A1M6I8R5</accession>
<keyword evidence="2" id="KW-1185">Reference proteome</keyword>
<dbReference type="EMBL" id="FQYN01000005">
    <property type="protein sequence ID" value="SHJ30766.1"/>
    <property type="molecule type" value="Genomic_DNA"/>
</dbReference>
<name>A0A1M6I8R5_9BACT</name>
<sequence>MSDAAIMQAIRAHLGLRQADLGIWLALGRTQIANVETGREPLPRHARPWLRAAEAVLALPEAEDSAAPEPFAPLPAVPATGPAAVLARLHECDYQARRLHQQLRALRQTQRLAARRLAAGPLLRAALPPPPAAPEAAPEPPALLLRRRWLVRLLEAAADALLPEAATGPVATTLLAARLGAWQHEAALLRAGLPEEP</sequence>
<evidence type="ECO:0000313" key="2">
    <source>
        <dbReference type="Proteomes" id="UP000184418"/>
    </source>
</evidence>
<organism evidence="1 2">
    <name type="scientific">Hymenobacter daecheongensis DSM 21074</name>
    <dbReference type="NCBI Taxonomy" id="1121955"/>
    <lineage>
        <taxon>Bacteria</taxon>
        <taxon>Pseudomonadati</taxon>
        <taxon>Bacteroidota</taxon>
        <taxon>Cytophagia</taxon>
        <taxon>Cytophagales</taxon>
        <taxon>Hymenobacteraceae</taxon>
        <taxon>Hymenobacter</taxon>
    </lineage>
</organism>
<dbReference type="OrthoDB" id="887376at2"/>
<reference evidence="1 2" key="1">
    <citation type="submission" date="2016-11" db="EMBL/GenBank/DDBJ databases">
        <authorList>
            <person name="Jaros S."/>
            <person name="Januszkiewicz K."/>
            <person name="Wedrychowicz H."/>
        </authorList>
    </citation>
    <scope>NUCLEOTIDE SEQUENCE [LARGE SCALE GENOMIC DNA]</scope>
    <source>
        <strain evidence="1 2">DSM 21074</strain>
    </source>
</reference>
<dbReference type="RefSeq" id="WP_073110440.1">
    <property type="nucleotide sequence ID" value="NZ_FQYN01000005.1"/>
</dbReference>